<dbReference type="InterPro" id="IPR001611">
    <property type="entry name" value="Leu-rich_rpt"/>
</dbReference>
<keyword evidence="5" id="KW-0732">Signal</keyword>
<keyword evidence="13" id="KW-1185">Reference proteome</keyword>
<keyword evidence="3" id="KW-0964">Secreted</keyword>
<dbReference type="EMBL" id="JBBPBM010000009">
    <property type="protein sequence ID" value="KAK8568725.1"/>
    <property type="molecule type" value="Genomic_DNA"/>
</dbReference>
<evidence type="ECO:0000256" key="7">
    <source>
        <dbReference type="ARBA" id="ARBA00023278"/>
    </source>
</evidence>
<dbReference type="InterPro" id="IPR013210">
    <property type="entry name" value="LRR_N_plant-typ"/>
</dbReference>
<evidence type="ECO:0000256" key="8">
    <source>
        <dbReference type="ARBA" id="ARBA00023316"/>
    </source>
</evidence>
<dbReference type="Proteomes" id="UP001472677">
    <property type="component" value="Unassembled WGS sequence"/>
</dbReference>
<organism evidence="12 13">
    <name type="scientific">Hibiscus sabdariffa</name>
    <name type="common">roselle</name>
    <dbReference type="NCBI Taxonomy" id="183260"/>
    <lineage>
        <taxon>Eukaryota</taxon>
        <taxon>Viridiplantae</taxon>
        <taxon>Streptophyta</taxon>
        <taxon>Embryophyta</taxon>
        <taxon>Tracheophyta</taxon>
        <taxon>Spermatophyta</taxon>
        <taxon>Magnoliopsida</taxon>
        <taxon>eudicotyledons</taxon>
        <taxon>Gunneridae</taxon>
        <taxon>Pentapetalae</taxon>
        <taxon>rosids</taxon>
        <taxon>malvids</taxon>
        <taxon>Malvales</taxon>
        <taxon>Malvaceae</taxon>
        <taxon>Malvoideae</taxon>
        <taxon>Hibiscus</taxon>
    </lineage>
</organism>
<evidence type="ECO:0000313" key="13">
    <source>
        <dbReference type="Proteomes" id="UP001472677"/>
    </source>
</evidence>
<gene>
    <name evidence="12" type="ORF">V6N12_007267</name>
</gene>
<keyword evidence="8" id="KW-0961">Cell wall biogenesis/degradation</keyword>
<dbReference type="Pfam" id="PF08263">
    <property type="entry name" value="LRRNT_2"/>
    <property type="match status" value="1"/>
</dbReference>
<evidence type="ECO:0000256" key="1">
    <source>
        <dbReference type="ARBA" id="ARBA00004191"/>
    </source>
</evidence>
<keyword evidence="6" id="KW-0677">Repeat</keyword>
<feature type="region of interest" description="Disordered" evidence="10">
    <location>
        <begin position="398"/>
        <end position="460"/>
    </location>
</feature>
<evidence type="ECO:0000313" key="12">
    <source>
        <dbReference type="EMBL" id="KAK8568725.1"/>
    </source>
</evidence>
<reference evidence="12 13" key="1">
    <citation type="journal article" date="2024" name="G3 (Bethesda)">
        <title>Genome assembly of Hibiscus sabdariffa L. provides insights into metabolisms of medicinal natural products.</title>
        <authorList>
            <person name="Kim T."/>
        </authorList>
    </citation>
    <scope>NUCLEOTIDE SEQUENCE [LARGE SCALE GENOMIC DNA]</scope>
    <source>
        <strain evidence="12">TK-2024</strain>
        <tissue evidence="12">Old leaves</tissue>
    </source>
</reference>
<comment type="caution">
    <text evidence="12">The sequence shown here is derived from an EMBL/GenBank/DDBJ whole genome shotgun (WGS) entry which is preliminary data.</text>
</comment>
<evidence type="ECO:0000256" key="10">
    <source>
        <dbReference type="SAM" id="MobiDB-lite"/>
    </source>
</evidence>
<evidence type="ECO:0000259" key="11">
    <source>
        <dbReference type="Pfam" id="PF08263"/>
    </source>
</evidence>
<feature type="domain" description="Leucine-rich repeat-containing N-terminal plant-type" evidence="11">
    <location>
        <begin position="76"/>
        <end position="109"/>
    </location>
</feature>
<evidence type="ECO:0000256" key="5">
    <source>
        <dbReference type="ARBA" id="ARBA00022729"/>
    </source>
</evidence>
<dbReference type="PANTHER" id="PTHR32093:SF125">
    <property type="entry name" value="LEUCINE-RICH REPEAT-CONTAINING N-TERMINAL PLANT-TYPE DOMAIN-CONTAINING PROTEIN"/>
    <property type="match status" value="1"/>
</dbReference>
<evidence type="ECO:0000256" key="4">
    <source>
        <dbReference type="ARBA" id="ARBA00022614"/>
    </source>
</evidence>
<dbReference type="InterPro" id="IPR032675">
    <property type="entry name" value="LRR_dom_sf"/>
</dbReference>
<keyword evidence="2" id="KW-0134">Cell wall</keyword>
<dbReference type="Pfam" id="PF00560">
    <property type="entry name" value="LRR_1"/>
    <property type="match status" value="3"/>
</dbReference>
<dbReference type="SUPFAM" id="SSF52058">
    <property type="entry name" value="L domain-like"/>
    <property type="match status" value="1"/>
</dbReference>
<proteinExistence type="predicted"/>
<protein>
    <recommendedName>
        <fullName evidence="9">Cell wall hydroxyproline-rich glycoprotein</fullName>
    </recommendedName>
</protein>
<evidence type="ECO:0000256" key="2">
    <source>
        <dbReference type="ARBA" id="ARBA00022512"/>
    </source>
</evidence>
<sequence>MKNTVTNSVLVLAFFVTFTYIPFTIARQYPASTHAQNSRRVFYYSDELGSGGEFEFDSVSSSLTFDNSRLKSAYVALQAWKQAIISDPFNLTSNWVGSNVCNYTGVFCSPALDNPAIETVAGIDLNHGDISGNLPEELGLLKDISLFHVNTNRFCGKLPWSFEEMKYLYELDISNNRFSGKFPYVVLRIQSLRYLDLRFNEFEGNVPKALFEKKLDAIFMNHNRFAFELPDNMGSSPASVIVLDNNRFHGCLPASLGNMSNTLHELVLSNNGLHSCLPKEIGSMKNLQVFDVRNNELVGDLPFQIGEMGSLERLDLSHNMLSGAVPGKLCSMSNLQKFNYNHNFFNGESPMCMDLEEYDDGKNCFHGRPVQRSRLQCKMFLSKPFDCSVFKCREVVPPKPNPPPPPPSPTPKPALPPPPPPPLPPCQQLQSPPPPSPTDYVPLPPINGKNYTSPPPPPLY</sequence>
<evidence type="ECO:0000256" key="6">
    <source>
        <dbReference type="ARBA" id="ARBA00022737"/>
    </source>
</evidence>
<dbReference type="InterPro" id="IPR051582">
    <property type="entry name" value="LRR_extensin-like_regulator"/>
</dbReference>
<feature type="compositionally biased region" description="Pro residues" evidence="10">
    <location>
        <begin position="398"/>
        <end position="445"/>
    </location>
</feature>
<keyword evidence="4" id="KW-0433">Leucine-rich repeat</keyword>
<keyword evidence="7" id="KW-0379">Hydroxylation</keyword>
<name>A0ABR2F1A0_9ROSI</name>
<accession>A0ABR2F1A0</accession>
<dbReference type="Gene3D" id="3.80.10.10">
    <property type="entry name" value="Ribonuclease Inhibitor"/>
    <property type="match status" value="2"/>
</dbReference>
<evidence type="ECO:0000256" key="3">
    <source>
        <dbReference type="ARBA" id="ARBA00022525"/>
    </source>
</evidence>
<dbReference type="PANTHER" id="PTHR32093">
    <property type="entry name" value="LEUCINE-RICH REPEAT EXTENSIN-LIKE PROTEIN 3-RELATED"/>
    <property type="match status" value="1"/>
</dbReference>
<comment type="subcellular location">
    <subcellularLocation>
        <location evidence="1">Secreted</location>
        <location evidence="1">Cell wall</location>
    </subcellularLocation>
</comment>
<evidence type="ECO:0000256" key="9">
    <source>
        <dbReference type="ARBA" id="ARBA00041871"/>
    </source>
</evidence>